<dbReference type="InterPro" id="IPR041033">
    <property type="entry name" value="SpaA_PFL_dom_1"/>
</dbReference>
<keyword evidence="5" id="KW-1185">Reference proteome</keyword>
<dbReference type="AlphaFoldDB" id="A0A6I1MV29"/>
<name>A0A6I1MV29_9CLOT</name>
<dbReference type="SUPFAM" id="SSF49265">
    <property type="entry name" value="Fibronectin type III"/>
    <property type="match status" value="1"/>
</dbReference>
<dbReference type="InterPro" id="IPR036116">
    <property type="entry name" value="FN3_sf"/>
</dbReference>
<evidence type="ECO:0000259" key="3">
    <source>
        <dbReference type="PROSITE" id="PS50853"/>
    </source>
</evidence>
<dbReference type="RefSeq" id="WP_152890211.1">
    <property type="nucleotide sequence ID" value="NZ_WHJC01000142.1"/>
</dbReference>
<dbReference type="CDD" id="cd00063">
    <property type="entry name" value="FN3"/>
    <property type="match status" value="1"/>
</dbReference>
<dbReference type="PANTHER" id="PTHR13246:SF1">
    <property type="entry name" value="CYTOSOLIC ENDO-BETA-N-ACETYLGLUCOSAMINIDASE"/>
    <property type="match status" value="1"/>
</dbReference>
<keyword evidence="1" id="KW-0378">Hydrolase</keyword>
<accession>A0A6I1MV29</accession>
<feature type="domain" description="F5/8 type C" evidence="2">
    <location>
        <begin position="690"/>
        <end position="842"/>
    </location>
</feature>
<reference evidence="4 5" key="1">
    <citation type="submission" date="2019-10" db="EMBL/GenBank/DDBJ databases">
        <title>The Genome Sequence of Clostridium tarantellae Isolated from Fish Brain.</title>
        <authorList>
            <person name="Bano L."/>
            <person name="Kiel M."/>
            <person name="Sales G."/>
            <person name="Doxey A.C."/>
            <person name="Mansfield M.J."/>
            <person name="Schiavone M."/>
            <person name="Rossetto O."/>
            <person name="Pirazzini M."/>
            <person name="Dobrindt U."/>
            <person name="Montecucco C."/>
        </authorList>
    </citation>
    <scope>NUCLEOTIDE SEQUENCE [LARGE SCALE GENOMIC DNA]</scope>
    <source>
        <strain evidence="4 5">DSM 3997</strain>
    </source>
</reference>
<dbReference type="PROSITE" id="PS50853">
    <property type="entry name" value="FN3"/>
    <property type="match status" value="1"/>
</dbReference>
<protein>
    <submittedName>
        <fullName evidence="4">Endo-beta-N-acetylglucosaminidase</fullName>
    </submittedName>
</protein>
<dbReference type="SUPFAM" id="SSF49785">
    <property type="entry name" value="Galactose-binding domain-like"/>
    <property type="match status" value="1"/>
</dbReference>
<comment type="caution">
    <text evidence="4">The sequence shown here is derived from an EMBL/GenBank/DDBJ whole genome shotgun (WGS) entry which is preliminary data.</text>
</comment>
<dbReference type="GO" id="GO:0005829">
    <property type="term" value="C:cytosol"/>
    <property type="evidence" value="ECO:0007669"/>
    <property type="project" value="UniProtKB-SubCell"/>
</dbReference>
<evidence type="ECO:0000259" key="2">
    <source>
        <dbReference type="PROSITE" id="PS50022"/>
    </source>
</evidence>
<evidence type="ECO:0000313" key="5">
    <source>
        <dbReference type="Proteomes" id="UP000430345"/>
    </source>
</evidence>
<dbReference type="InterPro" id="IPR000421">
    <property type="entry name" value="FA58C"/>
</dbReference>
<dbReference type="Gene3D" id="2.60.120.260">
    <property type="entry name" value="Galactose-binding domain-like"/>
    <property type="match status" value="2"/>
</dbReference>
<dbReference type="Gene3D" id="3.20.20.80">
    <property type="entry name" value="Glycosidases"/>
    <property type="match status" value="1"/>
</dbReference>
<dbReference type="OrthoDB" id="1089471at2"/>
<gene>
    <name evidence="4" type="ORF">GBZ86_09825</name>
</gene>
<dbReference type="Pfam" id="PF00041">
    <property type="entry name" value="fn3"/>
    <property type="match status" value="1"/>
</dbReference>
<dbReference type="InterPro" id="IPR008979">
    <property type="entry name" value="Galactose-bd-like_sf"/>
</dbReference>
<dbReference type="InterPro" id="IPR005201">
    <property type="entry name" value="TIM_ENGase"/>
</dbReference>
<dbReference type="InterPro" id="IPR013783">
    <property type="entry name" value="Ig-like_fold"/>
</dbReference>
<dbReference type="Proteomes" id="UP000430345">
    <property type="component" value="Unassembled WGS sequence"/>
</dbReference>
<dbReference type="CDD" id="cd06547">
    <property type="entry name" value="GH85_ENGase"/>
    <property type="match status" value="1"/>
</dbReference>
<dbReference type="Pfam" id="PF21910">
    <property type="entry name" value="GH85_C"/>
    <property type="match status" value="1"/>
</dbReference>
<sequence length="1232" mass="137963">MRTSSRKLNGKRRGLRTMASMATIALVASIVSGIPIQVKANPSAPDSTVSVNENKNSLQPTGNAYSIQTLLEWTPESDPNARYNRGSIELKDRFTGPVVNPNANPEAKIMNCALTNPQTDNAPTQGGDTENAYVFSYWQYVDSYVYWGGSNRGIFVMPTADVIDAGHKNGVPVLGTVGFPWGPGEGHVEQVKEFLVKDENGNFPVADKMIEMAHFYGFDGWFINQESYGCGKEDADLMVEFFAYMHKKDPDIRIGWYDSMTTDGPVSYQDALNERNVGFFQNGEDRVTDEFFLNYNWNPSKINKSVETANKVGRSPFDVYAGLDVQQNAYNTEFRVKDLLDADNKLKVSLAMYCPNSTFSMAKDVDDFYVQDQKFWVGPTADPSNSDTSEEWVGLANYVADRSSINDLPFVTNFNLGHGTDYYIDGELSRDKEWNNRAIQEQLPTWRWIVESEGSKLKPDFDRTDAYNGGSSLKVEGALEDVNPNHIKLYSTDLAITDSSTELSVAYKTPFVEDNMQIGLCFGDTYAEENFQFFDVENGTPGEWNTAKISLEDHVGKKITAISLKFDSTEDISDFKINIGNISIEEKNKDSILPKSTKITLEETLLHNAQKAEAKMYWEDVEGADFYEVYRQKPNGEKEFVGATYNNSYYVSPFNRYENEKGFNFEVVAVDANYNRGEAQTVKFNWNINSGDTEVPNEEAPVNVALNKPVRASSENSGEPAIKAVDGTVENNSKWCTTTGMYGGWLEVDLGEVKTIKRWVTMHGEAGGEAVDTNTKDFRLQVSYDGGATYEDVDVVTDNTLGVVDRNLEEPITAQHFRLYIDHPGPSPWKAIRIYEFQLFEENYTPTTGNVPMNSVKAINNYGANDEVVFKKVPAGQEILLYRNIEDSEPFARKIATEEDEVRFSGLDLGEEEGRVYFATKEEGKETSIKLSASYENERWDITPIPNDFTISDYKVLPRNVKLAPNEFFGTLDIGSLQEGDIINYYENEQDIFPTRVTVPVNGQESVTKLEGLLLNKDGGEIILEVKREGMKTSPKFKVAYNSDKEASSKGKIEINVKSDMGSLPIDGAIYEILKGNKVIAQVTTNELGNALSDELDPGVYNVRYTGNLEGFETDETLYEINLTRPFEVATSEITLNKIKKLGKPGKVKDIEASAINNSSIIINWNNPETDVDVKEYIIYKDGKEITRVSGETTEYILEGLKANTLYGIKVVAVSYDEIKSRPVSINCRTNK</sequence>
<dbReference type="Gene3D" id="2.60.40.10">
    <property type="entry name" value="Immunoglobulins"/>
    <property type="match status" value="3"/>
</dbReference>
<dbReference type="SMART" id="SM00060">
    <property type="entry name" value="FN3"/>
    <property type="match status" value="1"/>
</dbReference>
<evidence type="ECO:0000256" key="1">
    <source>
        <dbReference type="ARBA" id="ARBA00023295"/>
    </source>
</evidence>
<dbReference type="EMBL" id="WHJC01000142">
    <property type="protein sequence ID" value="MPQ44059.1"/>
    <property type="molecule type" value="Genomic_DNA"/>
</dbReference>
<dbReference type="InterPro" id="IPR003961">
    <property type="entry name" value="FN3_dom"/>
</dbReference>
<keyword evidence="1" id="KW-0326">Glycosidase</keyword>
<dbReference type="SUPFAM" id="SSF49478">
    <property type="entry name" value="Cna protein B-type domain"/>
    <property type="match status" value="1"/>
</dbReference>
<dbReference type="InterPro" id="IPR054110">
    <property type="entry name" value="EndoD-like_D2"/>
</dbReference>
<dbReference type="Pfam" id="PF03644">
    <property type="entry name" value="Glyco_hydro_85"/>
    <property type="match status" value="1"/>
</dbReference>
<dbReference type="GO" id="GO:0033925">
    <property type="term" value="F:mannosyl-glycoprotein endo-beta-N-acetylglucosaminidase activity"/>
    <property type="evidence" value="ECO:0007669"/>
    <property type="project" value="InterPro"/>
</dbReference>
<dbReference type="InterPro" id="IPR032979">
    <property type="entry name" value="ENGase"/>
</dbReference>
<dbReference type="PROSITE" id="PS50022">
    <property type="entry name" value="FA58C_3"/>
    <property type="match status" value="1"/>
</dbReference>
<proteinExistence type="predicted"/>
<dbReference type="PANTHER" id="PTHR13246">
    <property type="entry name" value="ENDO BETA N-ACETYLGLUCOSAMINIDASE"/>
    <property type="match status" value="1"/>
</dbReference>
<evidence type="ECO:0000313" key="4">
    <source>
        <dbReference type="EMBL" id="MPQ44059.1"/>
    </source>
</evidence>
<dbReference type="Pfam" id="PF17802">
    <property type="entry name" value="SpaA"/>
    <property type="match status" value="1"/>
</dbReference>
<feature type="domain" description="Fibronectin type-III" evidence="3">
    <location>
        <begin position="1144"/>
        <end position="1232"/>
    </location>
</feature>
<dbReference type="Pfam" id="PF00754">
    <property type="entry name" value="F5_F8_type_C"/>
    <property type="match status" value="1"/>
</dbReference>
<organism evidence="4 5">
    <name type="scientific">Clostridium tarantellae</name>
    <dbReference type="NCBI Taxonomy" id="39493"/>
    <lineage>
        <taxon>Bacteria</taxon>
        <taxon>Bacillati</taxon>
        <taxon>Bacillota</taxon>
        <taxon>Clostridia</taxon>
        <taxon>Eubacteriales</taxon>
        <taxon>Clostridiaceae</taxon>
        <taxon>Clostridium</taxon>
    </lineage>
</organism>